<comment type="caution">
    <text evidence="9">The sequence shown here is derived from an EMBL/GenBank/DDBJ whole genome shotgun (WGS) entry which is preliminary data.</text>
</comment>
<keyword evidence="3" id="KW-1003">Cell membrane</keyword>
<accession>A0ABW2GES6</accession>
<evidence type="ECO:0000256" key="4">
    <source>
        <dbReference type="ARBA" id="ARBA00022692"/>
    </source>
</evidence>
<name>A0ABW2GES6_9ACTN</name>
<evidence type="ECO:0000256" key="6">
    <source>
        <dbReference type="ARBA" id="ARBA00023136"/>
    </source>
</evidence>
<dbReference type="PANTHER" id="PTHR43077:SF8">
    <property type="entry name" value="DOXORUBICIN RESISTANCE ABC TRANSPORTER PERMEASE PROTEIN DRRB"/>
    <property type="match status" value="1"/>
</dbReference>
<feature type="transmembrane region" description="Helical" evidence="7">
    <location>
        <begin position="263"/>
        <end position="286"/>
    </location>
</feature>
<dbReference type="InterPro" id="IPR051328">
    <property type="entry name" value="T7SS_ABC-Transporter"/>
</dbReference>
<evidence type="ECO:0000259" key="8">
    <source>
        <dbReference type="Pfam" id="PF12051"/>
    </source>
</evidence>
<feature type="transmembrane region" description="Helical" evidence="7">
    <location>
        <begin position="322"/>
        <end position="342"/>
    </location>
</feature>
<evidence type="ECO:0000313" key="10">
    <source>
        <dbReference type="Proteomes" id="UP001596413"/>
    </source>
</evidence>
<feature type="domain" description="DUF3533" evidence="8">
    <location>
        <begin position="31"/>
        <end position="387"/>
    </location>
</feature>
<keyword evidence="4 7" id="KW-0812">Transmembrane</keyword>
<reference evidence="10" key="1">
    <citation type="journal article" date="2019" name="Int. J. Syst. Evol. Microbiol.">
        <title>The Global Catalogue of Microorganisms (GCM) 10K type strain sequencing project: providing services to taxonomists for standard genome sequencing and annotation.</title>
        <authorList>
            <consortium name="The Broad Institute Genomics Platform"/>
            <consortium name="The Broad Institute Genome Sequencing Center for Infectious Disease"/>
            <person name="Wu L."/>
            <person name="Ma J."/>
        </authorList>
    </citation>
    <scope>NUCLEOTIDE SEQUENCE [LARGE SCALE GENOMIC DNA]</scope>
    <source>
        <strain evidence="10">CGMCC 1.13681</strain>
    </source>
</reference>
<evidence type="ECO:0000256" key="3">
    <source>
        <dbReference type="ARBA" id="ARBA00022475"/>
    </source>
</evidence>
<gene>
    <name evidence="9" type="ORF">ACFQLX_13725</name>
</gene>
<dbReference type="Pfam" id="PF12051">
    <property type="entry name" value="DUF3533"/>
    <property type="match status" value="1"/>
</dbReference>
<comment type="similarity">
    <text evidence="2">Belongs to the ABC-2 integral membrane protein family.</text>
</comment>
<dbReference type="EMBL" id="JBHSZO010000019">
    <property type="protein sequence ID" value="MFC7219218.1"/>
    <property type="molecule type" value="Genomic_DNA"/>
</dbReference>
<evidence type="ECO:0000256" key="5">
    <source>
        <dbReference type="ARBA" id="ARBA00022989"/>
    </source>
</evidence>
<dbReference type="RefSeq" id="WP_386414786.1">
    <property type="nucleotide sequence ID" value="NZ_JBHSZO010000019.1"/>
</dbReference>
<sequence>MASAPTQRASAILRNPKLWIAPTALSAVLGMVLALLYMGGILDPPGSLHKLPVAIANDDQSAPLPGQKENLGAQITNSIVSQTPSEKVKWTVVGSDEAHDRLAAGKAFGVLVIPRDFTDTVAAVAAGKAAKRPQFTILTNPGMGSLGSSLATTITQDAAHRASTALGRQLTAQTTDPTLKVYLADPVGVVVRDGHAIGGHSGLGLSAFYYTLLLVLISFIAGNGISTGVDTALGYADSEIGPWHSRRPTVLINRTQTLIVKMVMTAAITLLTSSLLMVTTIGILGMDAHHRVLLWVFSYCVMLVVGLGVQAINAAFGGIGQLVSMLVFLALALPSSGAAVPLEAVPGFYRFLGAFEPMRQITDGVRSILYFDARADAGLLRAWLMLVLGFVLSMAFGFVMTRHYDRRGLVRRGHHPPPKPTA</sequence>
<organism evidence="9 10">
    <name type="scientific">Streptomyces polyrhachis</name>
    <dbReference type="NCBI Taxonomy" id="1282885"/>
    <lineage>
        <taxon>Bacteria</taxon>
        <taxon>Bacillati</taxon>
        <taxon>Actinomycetota</taxon>
        <taxon>Actinomycetes</taxon>
        <taxon>Kitasatosporales</taxon>
        <taxon>Streptomycetaceae</taxon>
        <taxon>Streptomyces</taxon>
    </lineage>
</organism>
<protein>
    <submittedName>
        <fullName evidence="9">YhgE/Pip domain-containing protein</fullName>
    </submittedName>
</protein>
<evidence type="ECO:0000256" key="7">
    <source>
        <dbReference type="SAM" id="Phobius"/>
    </source>
</evidence>
<proteinExistence type="inferred from homology"/>
<comment type="subcellular location">
    <subcellularLocation>
        <location evidence="1">Cell membrane</location>
        <topology evidence="1">Multi-pass membrane protein</topology>
    </subcellularLocation>
</comment>
<feature type="transmembrane region" description="Helical" evidence="7">
    <location>
        <begin position="292"/>
        <end position="315"/>
    </location>
</feature>
<dbReference type="PANTHER" id="PTHR43077">
    <property type="entry name" value="TRANSPORT PERMEASE YVFS-RELATED"/>
    <property type="match status" value="1"/>
</dbReference>
<feature type="transmembrane region" description="Helical" evidence="7">
    <location>
        <begin position="382"/>
        <end position="401"/>
    </location>
</feature>
<feature type="transmembrane region" description="Helical" evidence="7">
    <location>
        <begin position="18"/>
        <end position="42"/>
    </location>
</feature>
<dbReference type="InterPro" id="IPR022703">
    <property type="entry name" value="DUF3533"/>
</dbReference>
<dbReference type="Proteomes" id="UP001596413">
    <property type="component" value="Unassembled WGS sequence"/>
</dbReference>
<keyword evidence="10" id="KW-1185">Reference proteome</keyword>
<keyword evidence="5 7" id="KW-1133">Transmembrane helix</keyword>
<feature type="transmembrane region" description="Helical" evidence="7">
    <location>
        <begin position="207"/>
        <end position="225"/>
    </location>
</feature>
<keyword evidence="6 7" id="KW-0472">Membrane</keyword>
<dbReference type="Gene3D" id="3.40.1710.10">
    <property type="entry name" value="abc type-2 transporter like domain"/>
    <property type="match status" value="1"/>
</dbReference>
<evidence type="ECO:0000256" key="2">
    <source>
        <dbReference type="ARBA" id="ARBA00007783"/>
    </source>
</evidence>
<evidence type="ECO:0000313" key="9">
    <source>
        <dbReference type="EMBL" id="MFC7219218.1"/>
    </source>
</evidence>
<evidence type="ECO:0000256" key="1">
    <source>
        <dbReference type="ARBA" id="ARBA00004651"/>
    </source>
</evidence>